<protein>
    <submittedName>
        <fullName evidence="1">Uncharacterized protein</fullName>
    </submittedName>
</protein>
<dbReference type="EMBL" id="JADBDY010000001">
    <property type="protein sequence ID" value="MBE1457426.1"/>
    <property type="molecule type" value="Genomic_DNA"/>
</dbReference>
<dbReference type="Proteomes" id="UP000598217">
    <property type="component" value="Unassembled WGS sequence"/>
</dbReference>
<organism evidence="1 2">
    <name type="scientific">Nocardiopsis terrae</name>
    <dbReference type="NCBI Taxonomy" id="372655"/>
    <lineage>
        <taxon>Bacteria</taxon>
        <taxon>Bacillati</taxon>
        <taxon>Actinomycetota</taxon>
        <taxon>Actinomycetes</taxon>
        <taxon>Streptosporangiales</taxon>
        <taxon>Nocardiopsidaceae</taxon>
        <taxon>Nocardiopsis</taxon>
    </lineage>
</organism>
<evidence type="ECO:0000313" key="1">
    <source>
        <dbReference type="EMBL" id="MBE1457426.1"/>
    </source>
</evidence>
<sequence length="307" mass="34307">MGVLADELRRLQARRGIRGDHPERLVGPHLARMVGLTGAESPTEVRRMVIATLRELSRDLPQDLRLAFLAGLGVHPDADAPVLGRRLEWVARELYTSARTARRYLDQAVEHVESEAVTPVPGPGYVPPGWWLAGLRTTLRLGAHGVESFEEREIVATVDDLEQVVVSAHLPRAEPGDETPQELELELVSGACSVTRERPTPTYFRHHVRLPRPLALGERHVFTVSLRVPSQQGFTPRYVFRPLRRCDRFSLVVRFTDQPPPRAWRVPGVPHGAVDDLPRDPLVPIDGGYSTDFTALRPGLAYGLRWG</sequence>
<gene>
    <name evidence="1" type="ORF">H4W79_001640</name>
</gene>
<name>A0ABR9HEH3_9ACTN</name>
<accession>A0ABR9HEH3</accession>
<proteinExistence type="predicted"/>
<evidence type="ECO:0000313" key="2">
    <source>
        <dbReference type="Proteomes" id="UP000598217"/>
    </source>
</evidence>
<reference evidence="1 2" key="1">
    <citation type="submission" date="2020-10" db="EMBL/GenBank/DDBJ databases">
        <title>Sequencing the genomes of 1000 actinobacteria strains.</title>
        <authorList>
            <person name="Klenk H.-P."/>
        </authorList>
    </citation>
    <scope>NUCLEOTIDE SEQUENCE [LARGE SCALE GENOMIC DNA]</scope>
    <source>
        <strain evidence="1 2">DSM 45157</strain>
    </source>
</reference>
<comment type="caution">
    <text evidence="1">The sequence shown here is derived from an EMBL/GenBank/DDBJ whole genome shotgun (WGS) entry which is preliminary data.</text>
</comment>
<dbReference type="RefSeq" id="WP_191273612.1">
    <property type="nucleotide sequence ID" value="NZ_BMXJ01000006.1"/>
</dbReference>
<keyword evidence="2" id="KW-1185">Reference proteome</keyword>